<dbReference type="AlphaFoldDB" id="A0A368L8I0"/>
<keyword evidence="2" id="KW-0808">Transferase</keyword>
<feature type="domain" description="Methyltransferase" evidence="1">
    <location>
        <begin position="41"/>
        <end position="132"/>
    </location>
</feature>
<organism evidence="2 3">
    <name type="scientific">Parvibium lacunae</name>
    <dbReference type="NCBI Taxonomy" id="1888893"/>
    <lineage>
        <taxon>Bacteria</taxon>
        <taxon>Pseudomonadati</taxon>
        <taxon>Pseudomonadota</taxon>
        <taxon>Betaproteobacteria</taxon>
        <taxon>Burkholderiales</taxon>
        <taxon>Alcaligenaceae</taxon>
        <taxon>Parvibium</taxon>
    </lineage>
</organism>
<dbReference type="InterPro" id="IPR041698">
    <property type="entry name" value="Methyltransf_25"/>
</dbReference>
<evidence type="ECO:0000313" key="3">
    <source>
        <dbReference type="Proteomes" id="UP000252357"/>
    </source>
</evidence>
<dbReference type="GO" id="GO:0008168">
    <property type="term" value="F:methyltransferase activity"/>
    <property type="evidence" value="ECO:0007669"/>
    <property type="project" value="UniProtKB-KW"/>
</dbReference>
<name>A0A368L8I0_9BURK</name>
<dbReference type="Proteomes" id="UP000252357">
    <property type="component" value="Unassembled WGS sequence"/>
</dbReference>
<dbReference type="SUPFAM" id="SSF53335">
    <property type="entry name" value="S-adenosyl-L-methionine-dependent methyltransferases"/>
    <property type="match status" value="1"/>
</dbReference>
<evidence type="ECO:0000313" key="2">
    <source>
        <dbReference type="EMBL" id="RCS59862.1"/>
    </source>
</evidence>
<dbReference type="InterPro" id="IPR029063">
    <property type="entry name" value="SAM-dependent_MTases_sf"/>
</dbReference>
<comment type="caution">
    <text evidence="2">The sequence shown here is derived from an EMBL/GenBank/DDBJ whole genome shotgun (WGS) entry which is preliminary data.</text>
</comment>
<proteinExistence type="predicted"/>
<dbReference type="GO" id="GO:0032259">
    <property type="term" value="P:methylation"/>
    <property type="evidence" value="ECO:0007669"/>
    <property type="project" value="UniProtKB-KW"/>
</dbReference>
<dbReference type="OrthoDB" id="7017274at2"/>
<keyword evidence="3" id="KW-1185">Reference proteome</keyword>
<dbReference type="EMBL" id="QPGB01000001">
    <property type="protein sequence ID" value="RCS59862.1"/>
    <property type="molecule type" value="Genomic_DNA"/>
</dbReference>
<keyword evidence="2" id="KW-0489">Methyltransferase</keyword>
<reference evidence="2 3" key="1">
    <citation type="journal article" date="2018" name="Int. J. Syst. Evol. Microbiol.">
        <title>Parvibium lacunae gen. nov., sp. nov., a new member of the family Alcaligenaceae isolated from a freshwater pond.</title>
        <authorList>
            <person name="Chen W.M."/>
            <person name="Xie P.B."/>
            <person name="Hsu M.Y."/>
            <person name="Sheu S.Y."/>
        </authorList>
    </citation>
    <scope>NUCLEOTIDE SEQUENCE [LARGE SCALE GENOMIC DNA]</scope>
    <source>
        <strain evidence="2 3">KMB9</strain>
    </source>
</reference>
<gene>
    <name evidence="2" type="ORF">DU000_03990</name>
</gene>
<sequence length="197" mass="21776">MDSAEAYELNALTFLEGRDQSEIGSKIVEKWAHSLEKKASVIELACGGGYPITRTLAETAMQLWAIDSSPTLVAKFKSRFPNIPIQCEKVQNSTFFGRKFDAAIAVGLLFLLPATEQADLITRIAETLLPKGRFLFMAPIQTGTWKDLNTGLECISLGQEGYGELLHKAGFRVIATYMDKGENNYYDAELISEITKA</sequence>
<dbReference type="Gene3D" id="3.40.50.150">
    <property type="entry name" value="Vaccinia Virus protein VP39"/>
    <property type="match status" value="1"/>
</dbReference>
<dbReference type="RefSeq" id="WP_114402011.1">
    <property type="nucleotide sequence ID" value="NZ_QPGB01000001.1"/>
</dbReference>
<evidence type="ECO:0000259" key="1">
    <source>
        <dbReference type="Pfam" id="PF13649"/>
    </source>
</evidence>
<dbReference type="Pfam" id="PF13649">
    <property type="entry name" value="Methyltransf_25"/>
    <property type="match status" value="1"/>
</dbReference>
<accession>A0A368L8I0</accession>
<protein>
    <submittedName>
        <fullName evidence="2">Class I SAM-dependent methyltransferase</fullName>
    </submittedName>
</protein>